<keyword evidence="2" id="KW-1185">Reference proteome</keyword>
<proteinExistence type="predicted"/>
<dbReference type="Proteomes" id="UP000295601">
    <property type="component" value="Unassembled WGS sequence"/>
</dbReference>
<name>A0A4R6S6J2_9MICO</name>
<dbReference type="AlphaFoldDB" id="A0A4R6S6J2"/>
<protein>
    <submittedName>
        <fullName evidence="1">Uncharacterized protein</fullName>
    </submittedName>
</protein>
<comment type="caution">
    <text evidence="1">The sequence shown here is derived from an EMBL/GenBank/DDBJ whole genome shotgun (WGS) entry which is preliminary data.</text>
</comment>
<evidence type="ECO:0000313" key="2">
    <source>
        <dbReference type="Proteomes" id="UP000295601"/>
    </source>
</evidence>
<accession>A0A4R6S6J2</accession>
<gene>
    <name evidence="1" type="ORF">EDF62_0188</name>
</gene>
<reference evidence="1 2" key="1">
    <citation type="submission" date="2019-03" db="EMBL/GenBank/DDBJ databases">
        <title>Genomic analyses of the natural microbiome of Caenorhabditis elegans.</title>
        <authorList>
            <person name="Samuel B."/>
        </authorList>
    </citation>
    <scope>NUCLEOTIDE SEQUENCE [LARGE SCALE GENOMIC DNA]</scope>
    <source>
        <strain evidence="1 2">JUb18</strain>
    </source>
</reference>
<organism evidence="1 2">
    <name type="scientific">Leucobacter luti</name>
    <dbReference type="NCBI Taxonomy" id="340320"/>
    <lineage>
        <taxon>Bacteria</taxon>
        <taxon>Bacillati</taxon>
        <taxon>Actinomycetota</taxon>
        <taxon>Actinomycetes</taxon>
        <taxon>Micrococcales</taxon>
        <taxon>Microbacteriaceae</taxon>
        <taxon>Leucobacter</taxon>
    </lineage>
</organism>
<sequence>MILRGVLRAVHQREARHRSRLCQEVPGSSERWLPVEFRPVAGTERRKDRGIVRARVSVPFAAELRARGRILGPAVELEGEFADSARPEPVHEHPDAV</sequence>
<evidence type="ECO:0000313" key="1">
    <source>
        <dbReference type="EMBL" id="TDP95499.1"/>
    </source>
</evidence>
<dbReference type="EMBL" id="SNYA01000001">
    <property type="protein sequence ID" value="TDP95499.1"/>
    <property type="molecule type" value="Genomic_DNA"/>
</dbReference>